<dbReference type="Proteomes" id="UP001603013">
    <property type="component" value="Unassembled WGS sequence"/>
</dbReference>
<organism evidence="4 5">
    <name type="scientific">Streptomyces lateritius</name>
    <dbReference type="NCBI Taxonomy" id="67313"/>
    <lineage>
        <taxon>Bacteria</taxon>
        <taxon>Bacillati</taxon>
        <taxon>Actinomycetota</taxon>
        <taxon>Actinomycetes</taxon>
        <taxon>Kitasatosporales</taxon>
        <taxon>Streptomycetaceae</taxon>
        <taxon>Streptomyces</taxon>
    </lineage>
</organism>
<dbReference type="Pfam" id="PF01740">
    <property type="entry name" value="STAS"/>
    <property type="match status" value="1"/>
</dbReference>
<comment type="similarity">
    <text evidence="1 2">Belongs to the anti-sigma-factor antagonist family.</text>
</comment>
<dbReference type="PROSITE" id="PS50801">
    <property type="entry name" value="STAS"/>
    <property type="match status" value="1"/>
</dbReference>
<reference evidence="4 5" key="1">
    <citation type="submission" date="2024-10" db="EMBL/GenBank/DDBJ databases">
        <title>The Natural Products Discovery Center: Release of the First 8490 Sequenced Strains for Exploring Actinobacteria Biosynthetic Diversity.</title>
        <authorList>
            <person name="Kalkreuter E."/>
            <person name="Kautsar S.A."/>
            <person name="Yang D."/>
            <person name="Bader C.D."/>
            <person name="Teijaro C.N."/>
            <person name="Fluegel L."/>
            <person name="Davis C.M."/>
            <person name="Simpson J.R."/>
            <person name="Lauterbach L."/>
            <person name="Steele A.D."/>
            <person name="Gui C."/>
            <person name="Meng S."/>
            <person name="Li G."/>
            <person name="Viehrig K."/>
            <person name="Ye F."/>
            <person name="Su P."/>
            <person name="Kiefer A.F."/>
            <person name="Nichols A."/>
            <person name="Cepeda A.J."/>
            <person name="Yan W."/>
            <person name="Fan B."/>
            <person name="Jiang Y."/>
            <person name="Adhikari A."/>
            <person name="Zheng C.-J."/>
            <person name="Schuster L."/>
            <person name="Cowan T.M."/>
            <person name="Smanski M.J."/>
            <person name="Chevrette M.G."/>
            <person name="De Carvalho L.P.S."/>
            <person name="Shen B."/>
        </authorList>
    </citation>
    <scope>NUCLEOTIDE SEQUENCE [LARGE SCALE GENOMIC DNA]</scope>
    <source>
        <strain evidence="4 5">NPDC015755</strain>
    </source>
</reference>
<feature type="domain" description="STAS" evidence="3">
    <location>
        <begin position="21"/>
        <end position="118"/>
    </location>
</feature>
<dbReference type="SUPFAM" id="SSF52091">
    <property type="entry name" value="SpoIIaa-like"/>
    <property type="match status" value="1"/>
</dbReference>
<dbReference type="Gene3D" id="3.30.750.24">
    <property type="entry name" value="STAS domain"/>
    <property type="match status" value="1"/>
</dbReference>
<evidence type="ECO:0000259" key="3">
    <source>
        <dbReference type="PROSITE" id="PS50801"/>
    </source>
</evidence>
<proteinExistence type="inferred from homology"/>
<evidence type="ECO:0000313" key="4">
    <source>
        <dbReference type="EMBL" id="MFF8278835.1"/>
    </source>
</evidence>
<dbReference type="CDD" id="cd07043">
    <property type="entry name" value="STAS_anti-anti-sigma_factors"/>
    <property type="match status" value="1"/>
</dbReference>
<name>A0ABW6YGG1_9ACTN</name>
<dbReference type="InterPro" id="IPR002645">
    <property type="entry name" value="STAS_dom"/>
</dbReference>
<protein>
    <recommendedName>
        <fullName evidence="2">Anti-sigma factor antagonist</fullName>
    </recommendedName>
</protein>
<comment type="caution">
    <text evidence="4">The sequence shown here is derived from an EMBL/GenBank/DDBJ whole genome shotgun (WGS) entry which is preliminary data.</text>
</comment>
<keyword evidence="5" id="KW-1185">Reference proteome</keyword>
<evidence type="ECO:0000256" key="1">
    <source>
        <dbReference type="ARBA" id="ARBA00009013"/>
    </source>
</evidence>
<dbReference type="PANTHER" id="PTHR33495">
    <property type="entry name" value="ANTI-SIGMA FACTOR ANTAGONIST TM_1081-RELATED-RELATED"/>
    <property type="match status" value="1"/>
</dbReference>
<evidence type="ECO:0000313" key="5">
    <source>
        <dbReference type="Proteomes" id="UP001603013"/>
    </source>
</evidence>
<sequence>MPVREENLDVEVKVCDAVTAILTVGGELDIETATFLHHHVANQFLHGRRHLVLDLSALSFMDSSGLNVVIKGAREAREMGGDLHLVAPTPAVRRLLEITGLNVTTPIHADVDEALAAVRQKDPVAEAQARPASRESAEQ</sequence>
<dbReference type="InterPro" id="IPR036513">
    <property type="entry name" value="STAS_dom_sf"/>
</dbReference>
<gene>
    <name evidence="4" type="ORF">ACF05T_22390</name>
</gene>
<dbReference type="RefSeq" id="WP_391935915.1">
    <property type="nucleotide sequence ID" value="NZ_JBIBSM010000012.1"/>
</dbReference>
<dbReference type="InterPro" id="IPR003658">
    <property type="entry name" value="Anti-sigma_ant"/>
</dbReference>
<dbReference type="NCBIfam" id="TIGR00377">
    <property type="entry name" value="ant_ant_sig"/>
    <property type="match status" value="1"/>
</dbReference>
<dbReference type="PANTHER" id="PTHR33495:SF2">
    <property type="entry name" value="ANTI-SIGMA FACTOR ANTAGONIST TM_1081-RELATED"/>
    <property type="match status" value="1"/>
</dbReference>
<accession>A0ABW6YGG1</accession>
<dbReference type="EMBL" id="JBIBSM010000012">
    <property type="protein sequence ID" value="MFF8278835.1"/>
    <property type="molecule type" value="Genomic_DNA"/>
</dbReference>
<evidence type="ECO:0000256" key="2">
    <source>
        <dbReference type="RuleBase" id="RU003749"/>
    </source>
</evidence>